<evidence type="ECO:0000313" key="11">
    <source>
        <dbReference type="EMBL" id="KAK9422605.1"/>
    </source>
</evidence>
<dbReference type="InterPro" id="IPR012677">
    <property type="entry name" value="Nucleotide-bd_a/b_plait_sf"/>
</dbReference>
<feature type="domain" description="RRM" evidence="9">
    <location>
        <begin position="387"/>
        <end position="463"/>
    </location>
</feature>
<dbReference type="PANTHER" id="PTHR14398:SF0">
    <property type="entry name" value="ZINC FINGER PROTEIN SWM"/>
    <property type="match status" value="1"/>
</dbReference>
<dbReference type="InterPro" id="IPR035979">
    <property type="entry name" value="RBD_domain_sf"/>
</dbReference>
<dbReference type="SUPFAM" id="SSF54928">
    <property type="entry name" value="RNA-binding domain, RBD"/>
    <property type="match status" value="1"/>
</dbReference>
<dbReference type="EMBL" id="JARVKF010000112">
    <property type="protein sequence ID" value="KAK9422605.1"/>
    <property type="molecule type" value="Genomic_DNA"/>
</dbReference>
<dbReference type="SMART" id="SM00356">
    <property type="entry name" value="ZnF_C3H1"/>
    <property type="match status" value="1"/>
</dbReference>
<dbReference type="Pfam" id="PF01480">
    <property type="entry name" value="PWI"/>
    <property type="match status" value="1"/>
</dbReference>
<feature type="region of interest" description="Disordered" evidence="8">
    <location>
        <begin position="125"/>
        <end position="237"/>
    </location>
</feature>
<evidence type="ECO:0000256" key="7">
    <source>
        <dbReference type="PROSITE-ProRule" id="PRU00723"/>
    </source>
</evidence>
<dbReference type="PANTHER" id="PTHR14398">
    <property type="entry name" value="RNA RECOGNITION RRM/RNP DOMAIN"/>
    <property type="match status" value="1"/>
</dbReference>
<dbReference type="InterPro" id="IPR002483">
    <property type="entry name" value="PWI_dom"/>
</dbReference>
<sequence>MLFAEADAPHLRAWIIKRLENTSDADADVLADYVIALLRHDGDVDTIRSLFEEEIPDFLREDSAAFTDDVFQAVKYKSYLPGAPPAPPITRQTQAPASLTSQIPLGPAALQQNSFLPYDVQHTPYAETPSAFPSHNIRNGSKKRSYRDLDAPDTQSINWDLYGGGPGYPQPYKQAKRGGGLNPRGGRFDDPYGSRGRGGHGSFNGGPPPSGPSAPYPGAGYGPPAPGYNPQQPFATSQPTIDANTIMENIRQLQELGAQMGIQLPQTGSLPKPVYSGQTMSAPSGQRRPPCRDYETKGYCSRGNRCQFEHGNSSGYVPSFQAPPGDEYDPNNAAMGMPEHPGQPVNPIDMMTMQMPASNRREFKKSKRKGGRTAISAEGPNSDKTNTKIVIENIPEESFTEDAIRGFFTEFGSIKEIELRPTRGSPKRVAVVEFDSWAAANTAWRSPKVVFDNRFVKVYWYKDESQLGSDIKHENGASNGSLNVDGASTDPEFDIEEFQRKQEEAQKTHLEKQQKREELERQRQDLEDKRKELAQRQQEVKRQLQAKLAANGVKEDSISPILTTATVDGEKPLQADALRARLAALEEEATSLGLDPDAVDDSGSWAPRGRGRGRRPYRGRGSYPPRVWRGGSGYRGRGGGVTQDVHAAYAAYSLDNRPKIVVITGADFTDPVKDEALKQYLFGIGEFTDVYTEPSATHVTFKDRKTAEQFMFGVSAQKSIPGVDDKVELAWATSAPKAVGADSDFPTAGGLEEEQSIKPDQDVEENNGFGRINSGNQDDMDYEGGDWGIS</sequence>
<feature type="region of interest" description="Disordered" evidence="8">
    <location>
        <begin position="359"/>
        <end position="384"/>
    </location>
</feature>
<accession>A0ABR2V6S5</accession>
<dbReference type="Pfam" id="PF00076">
    <property type="entry name" value="RRM_1"/>
    <property type="match status" value="1"/>
</dbReference>
<dbReference type="Gene3D" id="4.10.1000.10">
    <property type="entry name" value="Zinc finger, CCCH-type"/>
    <property type="match status" value="1"/>
</dbReference>
<evidence type="ECO:0000256" key="4">
    <source>
        <dbReference type="ARBA" id="ARBA00022884"/>
    </source>
</evidence>
<keyword evidence="12" id="KW-1185">Reference proteome</keyword>
<dbReference type="InterPro" id="IPR000504">
    <property type="entry name" value="RRM_dom"/>
</dbReference>
<gene>
    <name evidence="11" type="ORF">SUNI508_00468</name>
</gene>
<reference evidence="11 12" key="1">
    <citation type="journal article" date="2024" name="J. Plant Pathol.">
        <title>Sequence and assembly of the genome of Seiridium unicorne, isolate CBS 538.82, causal agent of cypress canker disease.</title>
        <authorList>
            <person name="Scali E."/>
            <person name="Rocca G.D."/>
            <person name="Danti R."/>
            <person name="Garbelotto M."/>
            <person name="Barberini S."/>
            <person name="Baroncelli R."/>
            <person name="Emiliani G."/>
        </authorList>
    </citation>
    <scope>NUCLEOTIDE SEQUENCE [LARGE SCALE GENOMIC DNA]</scope>
    <source>
        <strain evidence="11 12">BM-138-508</strain>
    </source>
</reference>
<dbReference type="InterPro" id="IPR045137">
    <property type="entry name" value="RBM26/27"/>
</dbReference>
<feature type="compositionally biased region" description="Basic residues" evidence="8">
    <location>
        <begin position="362"/>
        <end position="371"/>
    </location>
</feature>
<evidence type="ECO:0000256" key="1">
    <source>
        <dbReference type="ARBA" id="ARBA00022723"/>
    </source>
</evidence>
<evidence type="ECO:0008006" key="13">
    <source>
        <dbReference type="Google" id="ProtNLM"/>
    </source>
</evidence>
<feature type="region of interest" description="Disordered" evidence="8">
    <location>
        <begin position="739"/>
        <end position="790"/>
    </location>
</feature>
<keyword evidence="1 7" id="KW-0479">Metal-binding</keyword>
<evidence type="ECO:0000256" key="8">
    <source>
        <dbReference type="SAM" id="MobiDB-lite"/>
    </source>
</evidence>
<evidence type="ECO:0000313" key="12">
    <source>
        <dbReference type="Proteomes" id="UP001408356"/>
    </source>
</evidence>
<dbReference type="InterPro" id="IPR036855">
    <property type="entry name" value="Znf_CCCH_sf"/>
</dbReference>
<dbReference type="Gene3D" id="3.30.70.330">
    <property type="match status" value="1"/>
</dbReference>
<dbReference type="InterPro" id="IPR000571">
    <property type="entry name" value="Znf_CCCH"/>
</dbReference>
<keyword evidence="3 7" id="KW-0862">Zinc</keyword>
<evidence type="ECO:0000256" key="2">
    <source>
        <dbReference type="ARBA" id="ARBA00022771"/>
    </source>
</evidence>
<feature type="region of interest" description="Disordered" evidence="8">
    <location>
        <begin position="593"/>
        <end position="635"/>
    </location>
</feature>
<feature type="zinc finger region" description="C3H1-type" evidence="7">
    <location>
        <begin position="285"/>
        <end position="313"/>
    </location>
</feature>
<dbReference type="Pfam" id="PF00642">
    <property type="entry name" value="zf-CCCH"/>
    <property type="match status" value="1"/>
</dbReference>
<dbReference type="PROSITE" id="PS50102">
    <property type="entry name" value="RRM"/>
    <property type="match status" value="1"/>
</dbReference>
<dbReference type="CDD" id="cd12257">
    <property type="entry name" value="RRM1_RBM26_like"/>
    <property type="match status" value="1"/>
</dbReference>
<evidence type="ECO:0000259" key="10">
    <source>
        <dbReference type="PROSITE" id="PS50103"/>
    </source>
</evidence>
<keyword evidence="4 6" id="KW-0694">RNA-binding</keyword>
<protein>
    <recommendedName>
        <fullName evidence="13">CCCH zinc finger and RRM domain-containing protein</fullName>
    </recommendedName>
</protein>
<dbReference type="PROSITE" id="PS50103">
    <property type="entry name" value="ZF_C3H1"/>
    <property type="match status" value="1"/>
</dbReference>
<keyword evidence="2 7" id="KW-0863">Zinc-finger</keyword>
<feature type="compositionally biased region" description="Basic residues" evidence="8">
    <location>
        <begin position="609"/>
        <end position="618"/>
    </location>
</feature>
<evidence type="ECO:0000256" key="5">
    <source>
        <dbReference type="ARBA" id="ARBA00043866"/>
    </source>
</evidence>
<feature type="compositionally biased region" description="Gly residues" evidence="8">
    <location>
        <begin position="195"/>
        <end position="204"/>
    </location>
</feature>
<comment type="function">
    <text evidence="5">May be involved in the turnover of nuclear polyadenylated (pA+) RNA.</text>
</comment>
<evidence type="ECO:0000256" key="3">
    <source>
        <dbReference type="ARBA" id="ARBA00022833"/>
    </source>
</evidence>
<dbReference type="Gene3D" id="1.20.1390.10">
    <property type="entry name" value="PWI domain"/>
    <property type="match status" value="1"/>
</dbReference>
<feature type="region of interest" description="Disordered" evidence="8">
    <location>
        <begin position="502"/>
        <end position="538"/>
    </location>
</feature>
<feature type="compositionally biased region" description="Pro residues" evidence="8">
    <location>
        <begin position="206"/>
        <end position="215"/>
    </location>
</feature>
<evidence type="ECO:0000256" key="6">
    <source>
        <dbReference type="PROSITE-ProRule" id="PRU00176"/>
    </source>
</evidence>
<evidence type="ECO:0000259" key="9">
    <source>
        <dbReference type="PROSITE" id="PS50102"/>
    </source>
</evidence>
<dbReference type="Proteomes" id="UP001408356">
    <property type="component" value="Unassembled WGS sequence"/>
</dbReference>
<organism evidence="11 12">
    <name type="scientific">Seiridium unicorne</name>
    <dbReference type="NCBI Taxonomy" id="138068"/>
    <lineage>
        <taxon>Eukaryota</taxon>
        <taxon>Fungi</taxon>
        <taxon>Dikarya</taxon>
        <taxon>Ascomycota</taxon>
        <taxon>Pezizomycotina</taxon>
        <taxon>Sordariomycetes</taxon>
        <taxon>Xylariomycetidae</taxon>
        <taxon>Amphisphaeriales</taxon>
        <taxon>Sporocadaceae</taxon>
        <taxon>Seiridium</taxon>
    </lineage>
</organism>
<feature type="domain" description="C3H1-type" evidence="10">
    <location>
        <begin position="285"/>
        <end position="313"/>
    </location>
</feature>
<dbReference type="SMART" id="SM00360">
    <property type="entry name" value="RRM"/>
    <property type="match status" value="1"/>
</dbReference>
<proteinExistence type="predicted"/>
<dbReference type="SUPFAM" id="SSF90229">
    <property type="entry name" value="CCCH zinc finger"/>
    <property type="match status" value="1"/>
</dbReference>
<feature type="region of interest" description="Disordered" evidence="8">
    <location>
        <begin position="470"/>
        <end position="489"/>
    </location>
</feature>
<comment type="caution">
    <text evidence="11">The sequence shown here is derived from an EMBL/GenBank/DDBJ whole genome shotgun (WGS) entry which is preliminary data.</text>
</comment>
<name>A0ABR2V6S5_9PEZI</name>